<keyword evidence="3" id="KW-1185">Reference proteome</keyword>
<feature type="chain" id="PRO_5022693568" evidence="1">
    <location>
        <begin position="22"/>
        <end position="61"/>
    </location>
</feature>
<feature type="signal peptide" evidence="1">
    <location>
        <begin position="1"/>
        <end position="21"/>
    </location>
</feature>
<evidence type="ECO:0000256" key="1">
    <source>
        <dbReference type="SAM" id="SignalP"/>
    </source>
</evidence>
<keyword evidence="1" id="KW-0732">Signal</keyword>
<dbReference type="Proteomes" id="UP000305948">
    <property type="component" value="Unassembled WGS sequence"/>
</dbReference>
<dbReference type="EMBL" id="ML213514">
    <property type="protein sequence ID" value="TFK50170.1"/>
    <property type="molecule type" value="Genomic_DNA"/>
</dbReference>
<name>A0A5C3MYA6_9AGAM</name>
<reference evidence="2 3" key="1">
    <citation type="journal article" date="2019" name="Nat. Ecol. Evol.">
        <title>Megaphylogeny resolves global patterns of mushroom evolution.</title>
        <authorList>
            <person name="Varga T."/>
            <person name="Krizsan K."/>
            <person name="Foldi C."/>
            <person name="Dima B."/>
            <person name="Sanchez-Garcia M."/>
            <person name="Sanchez-Ramirez S."/>
            <person name="Szollosi G.J."/>
            <person name="Szarkandi J.G."/>
            <person name="Papp V."/>
            <person name="Albert L."/>
            <person name="Andreopoulos W."/>
            <person name="Angelini C."/>
            <person name="Antonin V."/>
            <person name="Barry K.W."/>
            <person name="Bougher N.L."/>
            <person name="Buchanan P."/>
            <person name="Buyck B."/>
            <person name="Bense V."/>
            <person name="Catcheside P."/>
            <person name="Chovatia M."/>
            <person name="Cooper J."/>
            <person name="Damon W."/>
            <person name="Desjardin D."/>
            <person name="Finy P."/>
            <person name="Geml J."/>
            <person name="Haridas S."/>
            <person name="Hughes K."/>
            <person name="Justo A."/>
            <person name="Karasinski D."/>
            <person name="Kautmanova I."/>
            <person name="Kiss B."/>
            <person name="Kocsube S."/>
            <person name="Kotiranta H."/>
            <person name="LaButti K.M."/>
            <person name="Lechner B.E."/>
            <person name="Liimatainen K."/>
            <person name="Lipzen A."/>
            <person name="Lukacs Z."/>
            <person name="Mihaltcheva S."/>
            <person name="Morgado L.N."/>
            <person name="Niskanen T."/>
            <person name="Noordeloos M.E."/>
            <person name="Ohm R.A."/>
            <person name="Ortiz-Santana B."/>
            <person name="Ovrebo C."/>
            <person name="Racz N."/>
            <person name="Riley R."/>
            <person name="Savchenko A."/>
            <person name="Shiryaev A."/>
            <person name="Soop K."/>
            <person name="Spirin V."/>
            <person name="Szebenyi C."/>
            <person name="Tomsovsky M."/>
            <person name="Tulloss R.E."/>
            <person name="Uehling J."/>
            <person name="Grigoriev I.V."/>
            <person name="Vagvolgyi C."/>
            <person name="Papp T."/>
            <person name="Martin F.M."/>
            <person name="Miettinen O."/>
            <person name="Hibbett D.S."/>
            <person name="Nagy L.G."/>
        </authorList>
    </citation>
    <scope>NUCLEOTIDE SEQUENCE [LARGE SCALE GENOMIC DNA]</scope>
    <source>
        <strain evidence="2 3">OMC1185</strain>
    </source>
</reference>
<accession>A0A5C3MYA6</accession>
<dbReference type="AlphaFoldDB" id="A0A5C3MYA6"/>
<proteinExistence type="predicted"/>
<protein>
    <submittedName>
        <fullName evidence="2">Uncharacterized protein</fullName>
    </submittedName>
</protein>
<gene>
    <name evidence="2" type="ORF">OE88DRAFT_1661773</name>
</gene>
<evidence type="ECO:0000313" key="3">
    <source>
        <dbReference type="Proteomes" id="UP000305948"/>
    </source>
</evidence>
<evidence type="ECO:0000313" key="2">
    <source>
        <dbReference type="EMBL" id="TFK50170.1"/>
    </source>
</evidence>
<sequence length="61" mass="6389">MRASSVGTICVFLALLAGSRAISVNKREPRCEIYCEPPAVFCDPCGCAAAKSECPPWNGAA</sequence>
<organism evidence="2 3">
    <name type="scientific">Heliocybe sulcata</name>
    <dbReference type="NCBI Taxonomy" id="5364"/>
    <lineage>
        <taxon>Eukaryota</taxon>
        <taxon>Fungi</taxon>
        <taxon>Dikarya</taxon>
        <taxon>Basidiomycota</taxon>
        <taxon>Agaricomycotina</taxon>
        <taxon>Agaricomycetes</taxon>
        <taxon>Gloeophyllales</taxon>
        <taxon>Gloeophyllaceae</taxon>
        <taxon>Heliocybe</taxon>
    </lineage>
</organism>